<gene>
    <name evidence="1" type="ORF">AL536_10610</name>
    <name evidence="2" type="ORF">NCTC11327_00854</name>
</gene>
<evidence type="ECO:0000313" key="3">
    <source>
        <dbReference type="Proteomes" id="UP000057088"/>
    </source>
</evidence>
<proteinExistence type="predicted"/>
<dbReference type="Proteomes" id="UP000057088">
    <property type="component" value="Chromosome 2"/>
</dbReference>
<dbReference type="GeneID" id="29384976"/>
<reference evidence="3" key="1">
    <citation type="submission" date="2015-12" db="EMBL/GenBank/DDBJ databases">
        <title>FDA dAtabase for Regulatory Grade micrObial Sequences (FDA-ARGOS): Supporting development and validation of Infectious Disease Dx tests.</title>
        <authorList>
            <person name="Hoffmann M."/>
            <person name="Allard M."/>
            <person name="Evans P."/>
            <person name="Brown E."/>
            <person name="Tallon L.J."/>
            <person name="Sadzewicz L."/>
            <person name="Sengamalay N."/>
            <person name="Ott S."/>
            <person name="Godinez A."/>
            <person name="Nagaraj S."/>
            <person name="Vyas G."/>
            <person name="Aluvathingal J."/>
            <person name="Nadendla S."/>
            <person name="Geyer C."/>
            <person name="Sichtig H."/>
        </authorList>
    </citation>
    <scope>NUCLEOTIDE SEQUENCE [LARGE SCALE GENOMIC DNA]</scope>
    <source>
        <strain evidence="3">ATCC 33809</strain>
    </source>
</reference>
<dbReference type="RefSeq" id="WP_061056277.1">
    <property type="nucleotide sequence ID" value="NZ_CABLBX010000006.1"/>
</dbReference>
<dbReference type="AlphaFoldDB" id="A0AAX2LR77"/>
<dbReference type="EMBL" id="CP014035">
    <property type="protein sequence ID" value="AMF93945.1"/>
    <property type="molecule type" value="Genomic_DNA"/>
</dbReference>
<sequence>MKHLKIINTLLFFILVIAFISINRRSELPVDGYYKRNEVIIMNNEDRIELKTNVDFLSKEEKYTSIVNISDIYNKKQYSSFSINGDIYSKDGILFSKTKKIEEVEQINKPVVFIASSSPIVSQIQKSFLGVDIYKERRYQYLLADKYFCYYDVDKIIVRCME</sequence>
<protein>
    <submittedName>
        <fullName evidence="2">Uncharacterized protein</fullName>
    </submittedName>
</protein>
<dbReference type="EMBL" id="UHIP01000001">
    <property type="protein sequence ID" value="SUP21928.1"/>
    <property type="molecule type" value="Genomic_DNA"/>
</dbReference>
<evidence type="ECO:0000313" key="1">
    <source>
        <dbReference type="EMBL" id="AMF93945.1"/>
    </source>
</evidence>
<keyword evidence="3" id="KW-1185">Reference proteome</keyword>
<evidence type="ECO:0000313" key="4">
    <source>
        <dbReference type="Proteomes" id="UP000254626"/>
    </source>
</evidence>
<accession>A0AAX2LR77</accession>
<name>A0AAX2LR77_VIBFL</name>
<organism evidence="2 4">
    <name type="scientific">Vibrio fluvialis</name>
    <dbReference type="NCBI Taxonomy" id="676"/>
    <lineage>
        <taxon>Bacteria</taxon>
        <taxon>Pseudomonadati</taxon>
        <taxon>Pseudomonadota</taxon>
        <taxon>Gammaproteobacteria</taxon>
        <taxon>Vibrionales</taxon>
        <taxon>Vibrionaceae</taxon>
        <taxon>Vibrio</taxon>
    </lineage>
</organism>
<reference evidence="1" key="2">
    <citation type="submission" date="2018-01" db="EMBL/GenBank/DDBJ databases">
        <title>FDA dAtabase for Regulatory Grade micrObial Sequences (FDA-ARGOS): Supporting development and validation of Infectious Disease Dx tests.</title>
        <authorList>
            <person name="Hoffmann M."/>
            <person name="Allard M."/>
            <person name="Evans P."/>
            <person name="Brown E."/>
            <person name="Tallon L."/>
            <person name="Sadzewicz L."/>
            <person name="Sengamalay N."/>
            <person name="Ott S."/>
            <person name="Godinez A."/>
            <person name="Nagaraj S."/>
            <person name="Vyas G."/>
            <person name="Aluvathingal J."/>
            <person name="Nadendla S."/>
            <person name="Geyer C."/>
            <person name="Sichtig H."/>
        </authorList>
    </citation>
    <scope>NUCLEOTIDE SEQUENCE</scope>
    <source>
        <strain evidence="1">ATCC 33809</strain>
    </source>
</reference>
<dbReference type="Proteomes" id="UP000254626">
    <property type="component" value="Unassembled WGS sequence"/>
</dbReference>
<evidence type="ECO:0000313" key="2">
    <source>
        <dbReference type="EMBL" id="SUP21928.1"/>
    </source>
</evidence>
<reference evidence="2 4" key="3">
    <citation type="submission" date="2018-06" db="EMBL/GenBank/DDBJ databases">
        <authorList>
            <consortium name="Pathogen Informatics"/>
            <person name="Doyle S."/>
        </authorList>
    </citation>
    <scope>NUCLEOTIDE SEQUENCE [LARGE SCALE GENOMIC DNA]</scope>
    <source>
        <strain evidence="2 4">NCTC11327</strain>
    </source>
</reference>
<dbReference type="KEGG" id="vfl:AL536_10610"/>